<dbReference type="RefSeq" id="WP_150000352.1">
    <property type="nucleotide sequence ID" value="NZ_BKCL01000004.1"/>
</dbReference>
<dbReference type="Pfam" id="PF19290">
    <property type="entry name" value="PmbA_TldD_2nd"/>
    <property type="match status" value="1"/>
</dbReference>
<dbReference type="GO" id="GO:0005829">
    <property type="term" value="C:cytosol"/>
    <property type="evidence" value="ECO:0007669"/>
    <property type="project" value="TreeGrafter"/>
</dbReference>
<dbReference type="AlphaFoldDB" id="A0A5A7MPX0"/>
<sequence>MTTISAQTPPTADIIADLIHRAKALGADAADALALSSKSVAISYRMGTLEDAERSESMAYGLRVMIGQSSATVSTSDPGKDARQTLVERAIAMAKVTPQDPFIGLADPSLFATNRDARGMDLFDGHVFDEAELTDLARTAEEAARAVDGVTNSGGAGANAAHMRMDLMTSNGFSGGYEGSSYSISASVLAGTGTQMERDYDYSAARHFADLDPAETIGKRAGERAVRRLGAERLPTAKLPVIFDPRVSNSLLGHFAQGVNGASIARGSSFLRDKMGEQVFAPGISVIDAPTRKRGLRSRPFDAEGVMVRDLPLIEDGILQSWVLDCATARKLGLQTTGSAMRGLSSAPSPGTSNLYMTAGTTPVADLIGSVSRGFYVTELIGMGVNPVTGDYSRGAAGFLIENGVLTHPVNEMTIAGNLVDMLARAIPADDLSFRYAINAPTLLIDQMTVAGT</sequence>
<dbReference type="GO" id="GO:0006508">
    <property type="term" value="P:proteolysis"/>
    <property type="evidence" value="ECO:0007669"/>
    <property type="project" value="InterPro"/>
</dbReference>
<feature type="domain" description="Metalloprotease TldD/E C-terminal" evidence="3">
    <location>
        <begin position="237"/>
        <end position="452"/>
    </location>
</feature>
<dbReference type="InterPro" id="IPR036059">
    <property type="entry name" value="TldD/PmbA_sf"/>
</dbReference>
<dbReference type="Pfam" id="PF19289">
    <property type="entry name" value="PmbA_TldD_3rd"/>
    <property type="match status" value="1"/>
</dbReference>
<name>A0A5A7MPX0_9PROT</name>
<dbReference type="InterPro" id="IPR035068">
    <property type="entry name" value="TldD/PmbA_N"/>
</dbReference>
<evidence type="ECO:0000259" key="2">
    <source>
        <dbReference type="Pfam" id="PF01523"/>
    </source>
</evidence>
<dbReference type="Gene3D" id="3.30.2290.10">
    <property type="entry name" value="PmbA/TldD superfamily"/>
    <property type="match status" value="1"/>
</dbReference>
<dbReference type="EMBL" id="BKCL01000004">
    <property type="protein sequence ID" value="GEQ97977.1"/>
    <property type="molecule type" value="Genomic_DNA"/>
</dbReference>
<dbReference type="Pfam" id="PF01523">
    <property type="entry name" value="PmbA_TldD_1st"/>
    <property type="match status" value="1"/>
</dbReference>
<gene>
    <name evidence="5" type="ORF">JCM17844_16140</name>
</gene>
<dbReference type="InterPro" id="IPR045569">
    <property type="entry name" value="Metalloprtase-TldD/E_C"/>
</dbReference>
<organism evidence="5 6">
    <name type="scientific">Iodidimonas gelatinilytica</name>
    <dbReference type="NCBI Taxonomy" id="1236966"/>
    <lineage>
        <taxon>Bacteria</taxon>
        <taxon>Pseudomonadati</taxon>
        <taxon>Pseudomonadota</taxon>
        <taxon>Alphaproteobacteria</taxon>
        <taxon>Iodidimonadales</taxon>
        <taxon>Iodidimonadaceae</taxon>
        <taxon>Iodidimonas</taxon>
    </lineage>
</organism>
<comment type="similarity">
    <text evidence="1">Belongs to the peptidase U62 family.</text>
</comment>
<evidence type="ECO:0000313" key="5">
    <source>
        <dbReference type="EMBL" id="GEQ97977.1"/>
    </source>
</evidence>
<dbReference type="PANTHER" id="PTHR43421:SF1">
    <property type="entry name" value="METALLOPROTEASE PMBA"/>
    <property type="match status" value="1"/>
</dbReference>
<dbReference type="InterPro" id="IPR045570">
    <property type="entry name" value="Metalloprtase-TldD/E_cen_dom"/>
</dbReference>
<evidence type="ECO:0000259" key="3">
    <source>
        <dbReference type="Pfam" id="PF19289"/>
    </source>
</evidence>
<comment type="caution">
    <text evidence="5">The sequence shown here is derived from an EMBL/GenBank/DDBJ whole genome shotgun (WGS) entry which is preliminary data.</text>
</comment>
<dbReference type="InterPro" id="IPR002510">
    <property type="entry name" value="Metalloprtase-TldD/E_N"/>
</dbReference>
<evidence type="ECO:0000256" key="1">
    <source>
        <dbReference type="ARBA" id="ARBA00005836"/>
    </source>
</evidence>
<accession>A0A5A7MPX0</accession>
<dbReference type="SUPFAM" id="SSF111283">
    <property type="entry name" value="Putative modulator of DNA gyrase, PmbA/TldD"/>
    <property type="match status" value="1"/>
</dbReference>
<dbReference type="PANTHER" id="PTHR43421">
    <property type="entry name" value="METALLOPROTEASE PMBA"/>
    <property type="match status" value="1"/>
</dbReference>
<proteinExistence type="inferred from homology"/>
<reference evidence="5 6" key="1">
    <citation type="submission" date="2019-09" db="EMBL/GenBank/DDBJ databases">
        <title>NBRP : Genome information of microbial organism related human and environment.</title>
        <authorList>
            <person name="Hattori M."/>
            <person name="Oshima K."/>
            <person name="Inaba H."/>
            <person name="Suda W."/>
            <person name="Sakamoto M."/>
            <person name="Iino T."/>
            <person name="Kitahara M."/>
            <person name="Oshida Y."/>
            <person name="Iida T."/>
            <person name="Kudo T."/>
            <person name="Itoh T."/>
            <person name="Ohkuma M."/>
        </authorList>
    </citation>
    <scope>NUCLEOTIDE SEQUENCE [LARGE SCALE GENOMIC DNA]</scope>
    <source>
        <strain evidence="5 6">Hi-2</strain>
    </source>
</reference>
<evidence type="ECO:0000259" key="4">
    <source>
        <dbReference type="Pfam" id="PF19290"/>
    </source>
</evidence>
<dbReference type="GO" id="GO:0008237">
    <property type="term" value="F:metallopeptidase activity"/>
    <property type="evidence" value="ECO:0007669"/>
    <property type="project" value="InterPro"/>
</dbReference>
<dbReference type="InterPro" id="IPR047657">
    <property type="entry name" value="PmbA"/>
</dbReference>
<feature type="domain" description="Metalloprotease TldD/E N-terminal" evidence="2">
    <location>
        <begin position="30"/>
        <end position="94"/>
    </location>
</feature>
<protein>
    <submittedName>
        <fullName evidence="5">Modulator protein</fullName>
    </submittedName>
</protein>
<feature type="domain" description="Metalloprotease TldD/E central" evidence="4">
    <location>
        <begin position="129"/>
        <end position="229"/>
    </location>
</feature>
<dbReference type="Proteomes" id="UP000322084">
    <property type="component" value="Unassembled WGS sequence"/>
</dbReference>
<evidence type="ECO:0000313" key="6">
    <source>
        <dbReference type="Proteomes" id="UP000322084"/>
    </source>
</evidence>